<keyword evidence="2" id="KW-1185">Reference proteome</keyword>
<accession>A0ABQ7ALC9</accession>
<proteinExistence type="predicted"/>
<protein>
    <submittedName>
        <fullName evidence="1">Uncharacterized protein</fullName>
    </submittedName>
</protein>
<sequence length="101" mass="11391">MLRAGEETTKRPREAMAVRLWMKVLLRGVLRNSGFFEVRGRRSELSSHSLPPDGHCIHSLLSAQLLLVRGLVKTKTGFTARPRFTFGLRLCDDKSAFVLPV</sequence>
<name>A0ABQ7ALC9_BRACR</name>
<organism evidence="1 2">
    <name type="scientific">Brassica cretica</name>
    <name type="common">Mustard</name>
    <dbReference type="NCBI Taxonomy" id="69181"/>
    <lineage>
        <taxon>Eukaryota</taxon>
        <taxon>Viridiplantae</taxon>
        <taxon>Streptophyta</taxon>
        <taxon>Embryophyta</taxon>
        <taxon>Tracheophyta</taxon>
        <taxon>Spermatophyta</taxon>
        <taxon>Magnoliopsida</taxon>
        <taxon>eudicotyledons</taxon>
        <taxon>Gunneridae</taxon>
        <taxon>Pentapetalae</taxon>
        <taxon>rosids</taxon>
        <taxon>malvids</taxon>
        <taxon>Brassicales</taxon>
        <taxon>Brassicaceae</taxon>
        <taxon>Brassiceae</taxon>
        <taxon>Brassica</taxon>
    </lineage>
</organism>
<dbReference type="EMBL" id="QGKV02002055">
    <property type="protein sequence ID" value="KAF3498393.1"/>
    <property type="molecule type" value="Genomic_DNA"/>
</dbReference>
<comment type="caution">
    <text evidence="1">The sequence shown here is derived from an EMBL/GenBank/DDBJ whole genome shotgun (WGS) entry which is preliminary data.</text>
</comment>
<reference evidence="1 2" key="1">
    <citation type="journal article" date="2020" name="BMC Genomics">
        <title>Intraspecific diversification of the crop wild relative Brassica cretica Lam. using demographic model selection.</title>
        <authorList>
            <person name="Kioukis A."/>
            <person name="Michalopoulou V.A."/>
            <person name="Briers L."/>
            <person name="Pirintsos S."/>
            <person name="Studholme D.J."/>
            <person name="Pavlidis P."/>
            <person name="Sarris P.F."/>
        </authorList>
    </citation>
    <scope>NUCLEOTIDE SEQUENCE [LARGE SCALE GENOMIC DNA]</scope>
    <source>
        <strain evidence="2">cv. PFS-1207/04</strain>
    </source>
</reference>
<dbReference type="Proteomes" id="UP000266723">
    <property type="component" value="Unassembled WGS sequence"/>
</dbReference>
<gene>
    <name evidence="1" type="ORF">DY000_02053630</name>
</gene>
<evidence type="ECO:0000313" key="1">
    <source>
        <dbReference type="EMBL" id="KAF3498393.1"/>
    </source>
</evidence>
<evidence type="ECO:0000313" key="2">
    <source>
        <dbReference type="Proteomes" id="UP000266723"/>
    </source>
</evidence>